<sequence length="385" mass="40891">MKLTQRPLLCAGLLGAALVLTACSGEADKAAPAKVEAPADPNLVKAGDNLGNIIKLGTVAKVELSDTLRVAGQVDFDEQRVTRIGATVTGRVTELQATLGQQVKTGDTLAVLNSTELGAAQLAYMKARAQAQLNERNVERAQQLFAADVIGSAELQRRESELSISRAEQRAAADQLRVLGVSAKSLEKLSSNGTINSVSPVVATMAGTVVERRVTQGQVVQPSEIMFSVADLSRVWVVAEVPEQQAAAVRPGQSIQVEIPALGQQLTAKLIFIADTVNPATRTVMVRSEIDNSDRALKPAMLATVLIEGRPTARLAVPAPAVVRENNKDYVFVEVGPQQFKLTEVALASAIGDMRPVLGGVAEGTKVVVDGAFHLNNERKRKELE</sequence>
<dbReference type="PROSITE" id="PS51257">
    <property type="entry name" value="PROKAR_LIPOPROTEIN"/>
    <property type="match status" value="1"/>
</dbReference>
<dbReference type="FunFam" id="2.40.30.170:FF:000010">
    <property type="entry name" value="Efflux RND transporter periplasmic adaptor subunit"/>
    <property type="match status" value="1"/>
</dbReference>
<dbReference type="PANTHER" id="PTHR30097">
    <property type="entry name" value="CATION EFFLUX SYSTEM PROTEIN CUSB"/>
    <property type="match status" value="1"/>
</dbReference>
<dbReference type="PANTHER" id="PTHR30097:SF4">
    <property type="entry name" value="SLR6042 PROTEIN"/>
    <property type="match status" value="1"/>
</dbReference>
<dbReference type="InterPro" id="IPR058649">
    <property type="entry name" value="CzcB_C"/>
</dbReference>
<keyword evidence="8" id="KW-1185">Reference proteome</keyword>
<dbReference type="GO" id="GO:0030288">
    <property type="term" value="C:outer membrane-bounded periplasmic space"/>
    <property type="evidence" value="ECO:0007669"/>
    <property type="project" value="TreeGrafter"/>
</dbReference>
<dbReference type="Pfam" id="PF25975">
    <property type="entry name" value="CzcB_C"/>
    <property type="match status" value="1"/>
</dbReference>
<dbReference type="eggNOG" id="COG0845">
    <property type="taxonomic scope" value="Bacteria"/>
</dbReference>
<dbReference type="Pfam" id="PF25954">
    <property type="entry name" value="Beta-barrel_RND_2"/>
    <property type="match status" value="1"/>
</dbReference>
<dbReference type="RefSeq" id="WP_008063836.1">
    <property type="nucleotide sequence ID" value="NZ_AFHG01000057.1"/>
</dbReference>
<dbReference type="GO" id="GO:0060003">
    <property type="term" value="P:copper ion export"/>
    <property type="evidence" value="ECO:0007669"/>
    <property type="project" value="TreeGrafter"/>
</dbReference>
<dbReference type="Gene3D" id="2.40.30.170">
    <property type="match status" value="1"/>
</dbReference>
<evidence type="ECO:0000259" key="6">
    <source>
        <dbReference type="Pfam" id="PF25975"/>
    </source>
</evidence>
<dbReference type="OrthoDB" id="9806939at2"/>
<name>F5RG29_METUF</name>
<reference evidence="7 8" key="1">
    <citation type="journal article" date="2011" name="J. Bacteriol.">
        <title>Genome sequence of Methyloversatilis universalis FAM5T, a methylotrophic representative of the order Rhodocyclales.</title>
        <authorList>
            <person name="Kittichotirat W."/>
            <person name="Good N.M."/>
            <person name="Hall R."/>
            <person name="Bringel F."/>
            <person name="Lajus A."/>
            <person name="Medigue C."/>
            <person name="Smalley N.E."/>
            <person name="Beck D."/>
            <person name="Bumgarner R."/>
            <person name="Vuilleumier S."/>
            <person name="Kalyuzhnaya M.G."/>
        </authorList>
    </citation>
    <scope>NUCLEOTIDE SEQUENCE [LARGE SCALE GENOMIC DNA]</scope>
    <source>
        <strain evidence="8">ATCC BAA-1314 / JCM 13912 / FAM5</strain>
    </source>
</reference>
<dbReference type="GO" id="GO:0046914">
    <property type="term" value="F:transition metal ion binding"/>
    <property type="evidence" value="ECO:0007669"/>
    <property type="project" value="TreeGrafter"/>
</dbReference>
<gene>
    <name evidence="7" type="ORF">METUNv1_03424</name>
</gene>
<dbReference type="NCBIfam" id="TIGR01730">
    <property type="entry name" value="RND_mfp"/>
    <property type="match status" value="1"/>
</dbReference>
<feature type="domain" description="CzcB-like C-terminal circularly permuted SH3-like" evidence="6">
    <location>
        <begin position="315"/>
        <end position="375"/>
    </location>
</feature>
<dbReference type="GO" id="GO:0016020">
    <property type="term" value="C:membrane"/>
    <property type="evidence" value="ECO:0007669"/>
    <property type="project" value="InterPro"/>
</dbReference>
<dbReference type="GO" id="GO:0022857">
    <property type="term" value="F:transmembrane transporter activity"/>
    <property type="evidence" value="ECO:0007669"/>
    <property type="project" value="InterPro"/>
</dbReference>
<dbReference type="STRING" id="1000565.METUNv1_03424"/>
<keyword evidence="3" id="KW-0732">Signal</keyword>
<feature type="signal peptide" evidence="3">
    <location>
        <begin position="1"/>
        <end position="22"/>
    </location>
</feature>
<evidence type="ECO:0000259" key="5">
    <source>
        <dbReference type="Pfam" id="PF25973"/>
    </source>
</evidence>
<dbReference type="Pfam" id="PF25973">
    <property type="entry name" value="BSH_CzcB"/>
    <property type="match status" value="1"/>
</dbReference>
<dbReference type="GO" id="GO:0015679">
    <property type="term" value="P:plasma membrane copper ion transport"/>
    <property type="evidence" value="ECO:0007669"/>
    <property type="project" value="TreeGrafter"/>
</dbReference>
<dbReference type="InterPro" id="IPR006143">
    <property type="entry name" value="RND_pump_MFP"/>
</dbReference>
<evidence type="ECO:0000313" key="7">
    <source>
        <dbReference type="EMBL" id="EGK70517.1"/>
    </source>
</evidence>
<proteinExistence type="inferred from homology"/>
<dbReference type="AlphaFoldDB" id="F5RG29"/>
<dbReference type="InterPro" id="IPR058647">
    <property type="entry name" value="BSH_CzcB-like"/>
</dbReference>
<evidence type="ECO:0000313" key="8">
    <source>
        <dbReference type="Proteomes" id="UP000005019"/>
    </source>
</evidence>
<comment type="caution">
    <text evidence="7">The sequence shown here is derived from an EMBL/GenBank/DDBJ whole genome shotgun (WGS) entry which is preliminary data.</text>
</comment>
<keyword evidence="2" id="KW-0813">Transport</keyword>
<protein>
    <submittedName>
        <fullName evidence="7">Heavy metal cation tricomponent efflux, membrane fusion protein HmyB</fullName>
    </submittedName>
</protein>
<dbReference type="InterPro" id="IPR051909">
    <property type="entry name" value="MFP_Cation_Efflux"/>
</dbReference>
<dbReference type="InterPro" id="IPR058792">
    <property type="entry name" value="Beta-barrel_RND_2"/>
</dbReference>
<comment type="similarity">
    <text evidence="1">Belongs to the membrane fusion protein (MFP) (TC 8.A.1) family.</text>
</comment>
<feature type="domain" description="CzcB-like barrel-sandwich hybrid" evidence="5">
    <location>
        <begin position="81"/>
        <end position="231"/>
    </location>
</feature>
<evidence type="ECO:0000256" key="2">
    <source>
        <dbReference type="ARBA" id="ARBA00022448"/>
    </source>
</evidence>
<dbReference type="Gene3D" id="2.40.50.100">
    <property type="match status" value="1"/>
</dbReference>
<feature type="domain" description="CusB-like beta-barrel" evidence="4">
    <location>
        <begin position="234"/>
        <end position="308"/>
    </location>
</feature>
<dbReference type="SUPFAM" id="SSF111369">
    <property type="entry name" value="HlyD-like secretion proteins"/>
    <property type="match status" value="1"/>
</dbReference>
<accession>F5RG29</accession>
<evidence type="ECO:0000256" key="1">
    <source>
        <dbReference type="ARBA" id="ARBA00009477"/>
    </source>
</evidence>
<organism evidence="7 8">
    <name type="scientific">Methyloversatilis universalis (strain ATCC BAA-1314 / DSM 25237 / JCM 13912 / CCUG 52030 / FAM5)</name>
    <dbReference type="NCBI Taxonomy" id="1000565"/>
    <lineage>
        <taxon>Bacteria</taxon>
        <taxon>Pseudomonadati</taxon>
        <taxon>Pseudomonadota</taxon>
        <taxon>Betaproteobacteria</taxon>
        <taxon>Nitrosomonadales</taxon>
        <taxon>Sterolibacteriaceae</taxon>
        <taxon>Methyloversatilis</taxon>
    </lineage>
</organism>
<dbReference type="Proteomes" id="UP000005019">
    <property type="component" value="Unassembled WGS sequence"/>
</dbReference>
<evidence type="ECO:0000259" key="4">
    <source>
        <dbReference type="Pfam" id="PF25954"/>
    </source>
</evidence>
<feature type="chain" id="PRO_5003331578" evidence="3">
    <location>
        <begin position="23"/>
        <end position="385"/>
    </location>
</feature>
<dbReference type="EMBL" id="AFHG01000057">
    <property type="protein sequence ID" value="EGK70517.1"/>
    <property type="molecule type" value="Genomic_DNA"/>
</dbReference>
<evidence type="ECO:0000256" key="3">
    <source>
        <dbReference type="SAM" id="SignalP"/>
    </source>
</evidence>
<dbReference type="Gene3D" id="2.40.420.20">
    <property type="match status" value="1"/>
</dbReference>